<dbReference type="AlphaFoldDB" id="A0A1F5NG69"/>
<protein>
    <submittedName>
        <fullName evidence="1">Uncharacterized protein</fullName>
    </submittedName>
</protein>
<evidence type="ECO:0000313" key="1">
    <source>
        <dbReference type="EMBL" id="OGE76618.1"/>
    </source>
</evidence>
<accession>A0A1F5NG69</accession>
<dbReference type="EMBL" id="MFEG01000001">
    <property type="protein sequence ID" value="OGE76618.1"/>
    <property type="molecule type" value="Genomic_DNA"/>
</dbReference>
<reference evidence="1 2" key="1">
    <citation type="journal article" date="2016" name="Nat. Commun.">
        <title>Thousands of microbial genomes shed light on interconnected biogeochemical processes in an aquifer system.</title>
        <authorList>
            <person name="Anantharaman K."/>
            <person name="Brown C.T."/>
            <person name="Hug L.A."/>
            <person name="Sharon I."/>
            <person name="Castelle C.J."/>
            <person name="Probst A.J."/>
            <person name="Thomas B.C."/>
            <person name="Singh A."/>
            <person name="Wilkins M.J."/>
            <person name="Karaoz U."/>
            <person name="Brodie E.L."/>
            <person name="Williams K.H."/>
            <person name="Hubbard S.S."/>
            <person name="Banfield J.F."/>
        </authorList>
    </citation>
    <scope>NUCLEOTIDE SEQUENCE [LARGE SCALE GENOMIC DNA]</scope>
</reference>
<proteinExistence type="predicted"/>
<dbReference type="Proteomes" id="UP000176547">
    <property type="component" value="Unassembled WGS sequence"/>
</dbReference>
<sequence length="109" mass="12738">MTTSFDLKTTYLPRGYPIDEAIKNPRQLAIWMYENQGAQRFGADNRLFVILADKNNLDQSWKLKRDFDFVFGKIGQFFNEATVSPKDEIVFTFQKKTYTTISKVLIITK</sequence>
<gene>
    <name evidence="1" type="ORF">A3K06_00655</name>
</gene>
<comment type="caution">
    <text evidence="1">The sequence shown here is derived from an EMBL/GenBank/DDBJ whole genome shotgun (WGS) entry which is preliminary data.</text>
</comment>
<name>A0A1F5NG69_9BACT</name>
<evidence type="ECO:0000313" key="2">
    <source>
        <dbReference type="Proteomes" id="UP000176547"/>
    </source>
</evidence>
<organism evidence="1 2">
    <name type="scientific">Candidatus Doudnabacteria bacterium RIFCSPHIGHO2_01_52_17</name>
    <dbReference type="NCBI Taxonomy" id="1817820"/>
    <lineage>
        <taxon>Bacteria</taxon>
        <taxon>Candidatus Doudnaibacteriota</taxon>
    </lineage>
</organism>